<evidence type="ECO:0000259" key="9">
    <source>
        <dbReference type="Pfam" id="PF01694"/>
    </source>
</evidence>
<dbReference type="GO" id="GO:0006508">
    <property type="term" value="P:proteolysis"/>
    <property type="evidence" value="ECO:0007669"/>
    <property type="project" value="UniProtKB-KW"/>
</dbReference>
<keyword evidence="4" id="KW-0378">Hydrolase</keyword>
<sequence>MTLRHFAGHRLVAQGLGERLFRRPGLREECAALEKEAMKELLLPGFDELVLGYRDRLHLMDEARHDAITPGGNGVFRRTALRPAGVPRLPPAARGGMRPMDRPSYGYSAADAPPPQGPVGGGPQEQPVCPRHPDRVSYVRCKRCDRPACPDCQRPTDVGVLCVDCERELARAQASTRPRTAMGGRMRSGAPVVTYTLIALCVLAYLGQMVAPQIVEQLGIFAPFRALAMPWTFLTAGFLHGGIMHLALNMYALWAMGQFLERSLGPARFAAIYFVSMLGGHTAVYVLADPMGYSWLTGTVGASGGVFGLFAAAFIVNRRMGGQVAQIGVLIALNLVITFTVPNISWQGHLGGLLLGAALTAGMYALRPKAVAGQDRQALARRSAITHGALVVAAVVLCAVLVAVKTMLLPGL</sequence>
<evidence type="ECO:0000256" key="5">
    <source>
        <dbReference type="ARBA" id="ARBA00022989"/>
    </source>
</evidence>
<keyword evidence="10" id="KW-0645">Protease</keyword>
<keyword evidence="3 8" id="KW-0812">Transmembrane</keyword>
<feature type="domain" description="Peptidase S54 rhomboid" evidence="9">
    <location>
        <begin position="230"/>
        <end position="363"/>
    </location>
</feature>
<keyword evidence="6 8" id="KW-0472">Membrane</keyword>
<dbReference type="Pfam" id="PF01694">
    <property type="entry name" value="Rhomboid"/>
    <property type="match status" value="1"/>
</dbReference>
<evidence type="ECO:0000313" key="11">
    <source>
        <dbReference type="Proteomes" id="UP000775129"/>
    </source>
</evidence>
<organism evidence="10 11">
    <name type="scientific">Brachybacterium paraconglomeratum</name>
    <dbReference type="NCBI Taxonomy" id="173362"/>
    <lineage>
        <taxon>Bacteria</taxon>
        <taxon>Bacillati</taxon>
        <taxon>Actinomycetota</taxon>
        <taxon>Actinomycetes</taxon>
        <taxon>Micrococcales</taxon>
        <taxon>Dermabacteraceae</taxon>
        <taxon>Brachybacterium</taxon>
    </lineage>
</organism>
<comment type="subcellular location">
    <subcellularLocation>
        <location evidence="1">Membrane</location>
        <topology evidence="1">Multi-pass membrane protein</topology>
    </subcellularLocation>
</comment>
<evidence type="ECO:0000256" key="7">
    <source>
        <dbReference type="SAM" id="MobiDB-lite"/>
    </source>
</evidence>
<comment type="similarity">
    <text evidence="2">Belongs to the peptidase S54 family.</text>
</comment>
<dbReference type="InterPro" id="IPR022764">
    <property type="entry name" value="Peptidase_S54_rhomboid_dom"/>
</dbReference>
<dbReference type="Proteomes" id="UP000775129">
    <property type="component" value="Unassembled WGS sequence"/>
</dbReference>
<evidence type="ECO:0000256" key="4">
    <source>
        <dbReference type="ARBA" id="ARBA00022801"/>
    </source>
</evidence>
<accession>A0A921KPS3</accession>
<feature type="transmembrane region" description="Helical" evidence="8">
    <location>
        <begin position="324"/>
        <end position="342"/>
    </location>
</feature>
<dbReference type="PANTHER" id="PTHR43731:SF14">
    <property type="entry name" value="PRESENILIN-ASSOCIATED RHOMBOID-LIKE PROTEIN, MITOCHONDRIAL"/>
    <property type="match status" value="1"/>
</dbReference>
<feature type="transmembrane region" description="Helical" evidence="8">
    <location>
        <begin position="192"/>
        <end position="211"/>
    </location>
</feature>
<feature type="transmembrane region" description="Helical" evidence="8">
    <location>
        <begin position="231"/>
        <end position="254"/>
    </location>
</feature>
<feature type="region of interest" description="Disordered" evidence="7">
    <location>
        <begin position="86"/>
        <end position="129"/>
    </location>
</feature>
<evidence type="ECO:0000313" key="10">
    <source>
        <dbReference type="EMBL" id="HJF48835.1"/>
    </source>
</evidence>
<dbReference type="InterPro" id="IPR035952">
    <property type="entry name" value="Rhomboid-like_sf"/>
</dbReference>
<dbReference type="Gene3D" id="1.20.1540.10">
    <property type="entry name" value="Rhomboid-like"/>
    <property type="match status" value="1"/>
</dbReference>
<dbReference type="PANTHER" id="PTHR43731">
    <property type="entry name" value="RHOMBOID PROTEASE"/>
    <property type="match status" value="1"/>
</dbReference>
<protein>
    <submittedName>
        <fullName evidence="10">Rhomboid family intramembrane serine protease</fullName>
    </submittedName>
</protein>
<feature type="transmembrane region" description="Helical" evidence="8">
    <location>
        <begin position="266"/>
        <end position="287"/>
    </location>
</feature>
<dbReference type="CDD" id="cd19756">
    <property type="entry name" value="Bbox2"/>
    <property type="match status" value="1"/>
</dbReference>
<evidence type="ECO:0000256" key="6">
    <source>
        <dbReference type="ARBA" id="ARBA00023136"/>
    </source>
</evidence>
<dbReference type="GO" id="GO:0016020">
    <property type="term" value="C:membrane"/>
    <property type="evidence" value="ECO:0007669"/>
    <property type="project" value="UniProtKB-SubCell"/>
</dbReference>
<evidence type="ECO:0000256" key="1">
    <source>
        <dbReference type="ARBA" id="ARBA00004141"/>
    </source>
</evidence>
<reference evidence="10" key="1">
    <citation type="journal article" date="2021" name="PeerJ">
        <title>Extensive microbial diversity within the chicken gut microbiome revealed by metagenomics and culture.</title>
        <authorList>
            <person name="Gilroy R."/>
            <person name="Ravi A."/>
            <person name="Getino M."/>
            <person name="Pursley I."/>
            <person name="Horton D.L."/>
            <person name="Alikhan N.F."/>
            <person name="Baker D."/>
            <person name="Gharbi K."/>
            <person name="Hall N."/>
            <person name="Watson M."/>
            <person name="Adriaenssens E.M."/>
            <person name="Foster-Nyarko E."/>
            <person name="Jarju S."/>
            <person name="Secka A."/>
            <person name="Antonio M."/>
            <person name="Oren A."/>
            <person name="Chaudhuri R.R."/>
            <person name="La Ragione R."/>
            <person name="Hildebrand F."/>
            <person name="Pallen M.J."/>
        </authorList>
    </citation>
    <scope>NUCLEOTIDE SEQUENCE</scope>
    <source>
        <strain evidence="10">1647</strain>
    </source>
</reference>
<dbReference type="SUPFAM" id="SSF144091">
    <property type="entry name" value="Rhomboid-like"/>
    <property type="match status" value="1"/>
</dbReference>
<evidence type="ECO:0000256" key="8">
    <source>
        <dbReference type="SAM" id="Phobius"/>
    </source>
</evidence>
<dbReference type="AlphaFoldDB" id="A0A921KPS3"/>
<reference evidence="10" key="2">
    <citation type="submission" date="2021-09" db="EMBL/GenBank/DDBJ databases">
        <authorList>
            <person name="Gilroy R."/>
        </authorList>
    </citation>
    <scope>NUCLEOTIDE SEQUENCE</scope>
    <source>
        <strain evidence="10">1647</strain>
    </source>
</reference>
<evidence type="ECO:0000256" key="2">
    <source>
        <dbReference type="ARBA" id="ARBA00009045"/>
    </source>
</evidence>
<feature type="transmembrane region" description="Helical" evidence="8">
    <location>
        <begin position="293"/>
        <end position="317"/>
    </location>
</feature>
<keyword evidence="5 8" id="KW-1133">Transmembrane helix</keyword>
<proteinExistence type="inferred from homology"/>
<dbReference type="InterPro" id="IPR050925">
    <property type="entry name" value="Rhomboid_protease_S54"/>
</dbReference>
<comment type="caution">
    <text evidence="10">The sequence shown here is derived from an EMBL/GenBank/DDBJ whole genome shotgun (WGS) entry which is preliminary data.</text>
</comment>
<feature type="transmembrane region" description="Helical" evidence="8">
    <location>
        <begin position="348"/>
        <end position="366"/>
    </location>
</feature>
<dbReference type="EMBL" id="DYWO01000106">
    <property type="protein sequence ID" value="HJF48835.1"/>
    <property type="molecule type" value="Genomic_DNA"/>
</dbReference>
<evidence type="ECO:0000256" key="3">
    <source>
        <dbReference type="ARBA" id="ARBA00022692"/>
    </source>
</evidence>
<dbReference type="GO" id="GO:0004252">
    <property type="term" value="F:serine-type endopeptidase activity"/>
    <property type="evidence" value="ECO:0007669"/>
    <property type="project" value="InterPro"/>
</dbReference>
<feature type="transmembrane region" description="Helical" evidence="8">
    <location>
        <begin position="387"/>
        <end position="408"/>
    </location>
</feature>
<gene>
    <name evidence="10" type="ORF">K8W24_03405</name>
</gene>
<name>A0A921KPS3_9MICO</name>